<dbReference type="Pfam" id="PF02746">
    <property type="entry name" value="MR_MLE_N"/>
    <property type="match status" value="1"/>
</dbReference>
<dbReference type="PROSITE" id="PS00908">
    <property type="entry name" value="MR_MLE_1"/>
    <property type="match status" value="1"/>
</dbReference>
<gene>
    <name evidence="5" type="ORF">KY465_00220</name>
</gene>
<keyword evidence="3" id="KW-0460">Magnesium</keyword>
<dbReference type="SFLD" id="SFLDS00001">
    <property type="entry name" value="Enolase"/>
    <property type="match status" value="1"/>
</dbReference>
<accession>A0ABS6WIK3</accession>
<dbReference type="InterPro" id="IPR029065">
    <property type="entry name" value="Enolase_C-like"/>
</dbReference>
<evidence type="ECO:0000259" key="4">
    <source>
        <dbReference type="SMART" id="SM00922"/>
    </source>
</evidence>
<comment type="cofactor">
    <cofactor evidence="1">
        <name>Mg(2+)</name>
        <dbReference type="ChEBI" id="CHEBI:18420"/>
    </cofactor>
</comment>
<name>A0ABS6WIK3_9HYPH</name>
<reference evidence="5" key="1">
    <citation type="submission" date="2021-07" db="EMBL/GenBank/DDBJ databases">
        <title>Pseudohoeflea marina sp. nov. a polyhydroxyalcanoate-producing bacterium.</title>
        <authorList>
            <person name="Zheng W."/>
            <person name="Yu S."/>
            <person name="Huang Y."/>
        </authorList>
    </citation>
    <scope>NUCLEOTIDE SEQUENCE</scope>
    <source>
        <strain evidence="5">DP4N28-3</strain>
    </source>
</reference>
<organism evidence="5 6">
    <name type="scientific">Pseudohoeflea coraliihabitans</name>
    <dbReference type="NCBI Taxonomy" id="2860393"/>
    <lineage>
        <taxon>Bacteria</taxon>
        <taxon>Pseudomonadati</taxon>
        <taxon>Pseudomonadota</taxon>
        <taxon>Alphaproteobacteria</taxon>
        <taxon>Hyphomicrobiales</taxon>
        <taxon>Rhizobiaceae</taxon>
        <taxon>Pseudohoeflea</taxon>
    </lineage>
</organism>
<protein>
    <submittedName>
        <fullName evidence="5">Mandelate racemase/muconate lactonizing enzyme family protein</fullName>
    </submittedName>
</protein>
<evidence type="ECO:0000256" key="3">
    <source>
        <dbReference type="ARBA" id="ARBA00022842"/>
    </source>
</evidence>
<feature type="domain" description="Mandelate racemase/muconate lactonizing enzyme C-terminal" evidence="4">
    <location>
        <begin position="155"/>
        <end position="261"/>
    </location>
</feature>
<keyword evidence="6" id="KW-1185">Reference proteome</keyword>
<dbReference type="SMART" id="SM00922">
    <property type="entry name" value="MR_MLE"/>
    <property type="match status" value="1"/>
</dbReference>
<dbReference type="EMBL" id="JAHWQX010000001">
    <property type="protein sequence ID" value="MBW3095695.1"/>
    <property type="molecule type" value="Genomic_DNA"/>
</dbReference>
<dbReference type="InterPro" id="IPR046945">
    <property type="entry name" value="RHMD-like"/>
</dbReference>
<evidence type="ECO:0000313" key="5">
    <source>
        <dbReference type="EMBL" id="MBW3095695.1"/>
    </source>
</evidence>
<dbReference type="InterPro" id="IPR013341">
    <property type="entry name" value="Mandelate_racemase_N_dom"/>
</dbReference>
<dbReference type="Pfam" id="PF13378">
    <property type="entry name" value="MR_MLE_C"/>
    <property type="match status" value="1"/>
</dbReference>
<dbReference type="InterPro" id="IPR013342">
    <property type="entry name" value="Mandelate_racemase_C"/>
</dbReference>
<comment type="caution">
    <text evidence="5">The sequence shown here is derived from an EMBL/GenBank/DDBJ whole genome shotgun (WGS) entry which is preliminary data.</text>
</comment>
<sequence length="395" mass="42683">MPKITPPSEPASLCAQRITAVRVAPLHGESPQGGWRHEIEPDDSIHALVAVHTDAGVSGFGSAFTSGALVQGAVDVLAPLLIGENALEVERVSEKLNQHTFWLGRGGTLTHAISAIDIALWDILGKATGLSVGRLIGGRHRDRVRPYCSLLMDAPERMEGHVAPQYEQGYRAFKIGWGPFGRRDDRRLDEAIIRATRTAIGDDARLFVDAGASDAYWPNGLKWALNTAHMLADYDVGWFEEPLKPDAIDDYVTLRQASPVPVAGGEVLTRRQSYTPWLVRGALDIVQPDVTKVGGISEQRRIAWMAAEFGVRYVGHGWNTALGLAADLQLASAIPDCDLVEYICGSAYVDRLAQQPFALDADGLLPIPDVPGLGVAPDPGLLARYTPDAGRFFSA</sequence>
<evidence type="ECO:0000256" key="2">
    <source>
        <dbReference type="ARBA" id="ARBA00022723"/>
    </source>
</evidence>
<keyword evidence="2" id="KW-0479">Metal-binding</keyword>
<dbReference type="Proteomes" id="UP001430804">
    <property type="component" value="Unassembled WGS sequence"/>
</dbReference>
<evidence type="ECO:0000256" key="1">
    <source>
        <dbReference type="ARBA" id="ARBA00001946"/>
    </source>
</evidence>
<dbReference type="CDD" id="cd03316">
    <property type="entry name" value="MR_like"/>
    <property type="match status" value="1"/>
</dbReference>
<dbReference type="PANTHER" id="PTHR13794">
    <property type="entry name" value="ENOLASE SUPERFAMILY, MANDELATE RACEMASE"/>
    <property type="match status" value="1"/>
</dbReference>
<dbReference type="PANTHER" id="PTHR13794:SF58">
    <property type="entry name" value="MITOCHONDRIAL ENOLASE SUPERFAMILY MEMBER 1"/>
    <property type="match status" value="1"/>
</dbReference>
<evidence type="ECO:0000313" key="6">
    <source>
        <dbReference type="Proteomes" id="UP001430804"/>
    </source>
</evidence>
<dbReference type="SFLD" id="SFLDG00179">
    <property type="entry name" value="mandelate_racemase"/>
    <property type="match status" value="1"/>
</dbReference>
<dbReference type="InterPro" id="IPR018110">
    <property type="entry name" value="Mandel_Rmase/mucon_lact_enz_CS"/>
</dbReference>
<proteinExistence type="predicted"/>